<dbReference type="Gene3D" id="2.40.30.100">
    <property type="entry name" value="AF2212/PG0164-like"/>
    <property type="match status" value="1"/>
</dbReference>
<dbReference type="RefSeq" id="WP_089404548.1">
    <property type="nucleotide sequence ID" value="NZ_FZOH01000005.1"/>
</dbReference>
<evidence type="ECO:0000313" key="2">
    <source>
        <dbReference type="Proteomes" id="UP000198386"/>
    </source>
</evidence>
<dbReference type="SUPFAM" id="SSF141694">
    <property type="entry name" value="AF2212/PG0164-like"/>
    <property type="match status" value="1"/>
</dbReference>
<dbReference type="InterPro" id="IPR037079">
    <property type="entry name" value="AF2212/PG0164-like_sf"/>
</dbReference>
<dbReference type="InterPro" id="IPR015018">
    <property type="entry name" value="DUF1905"/>
</dbReference>
<dbReference type="Proteomes" id="UP000198386">
    <property type="component" value="Unassembled WGS sequence"/>
</dbReference>
<dbReference type="AlphaFoldDB" id="A0A239F3D8"/>
<reference evidence="2" key="1">
    <citation type="submission" date="2017-06" db="EMBL/GenBank/DDBJ databases">
        <authorList>
            <person name="Varghese N."/>
            <person name="Submissions S."/>
        </authorList>
    </citation>
    <scope>NUCLEOTIDE SEQUENCE [LARGE SCALE GENOMIC DNA]</scope>
    <source>
        <strain evidence="2">DSM 45423</strain>
    </source>
</reference>
<dbReference type="OrthoDB" id="2604865at2"/>
<protein>
    <recommendedName>
        <fullName evidence="3">Bacteriocin-protection, YdeI or OmpD-Associated</fullName>
    </recommendedName>
</protein>
<name>A0A239F3D8_9ACTN</name>
<evidence type="ECO:0000313" key="1">
    <source>
        <dbReference type="EMBL" id="SNS51426.1"/>
    </source>
</evidence>
<sequence length="150" mass="15783">MPAELRLTTTLEPRGPAAAIVLTDDQVAGLGAGRTFPVRVTIGPATVEGRLARMGGENLIGLSRERRAALGVETGDTVEVLVAVDTGERTVDVPPDLTEALGAAGVREAFDRLAPSHRREHVRSVTDAKRPETRARRVTAVVTALSGRSG</sequence>
<accession>A0A239F3D8</accession>
<proteinExistence type="predicted"/>
<dbReference type="EMBL" id="FZOH01000005">
    <property type="protein sequence ID" value="SNS51426.1"/>
    <property type="molecule type" value="Genomic_DNA"/>
</dbReference>
<dbReference type="Pfam" id="PF13376">
    <property type="entry name" value="OmdA"/>
    <property type="match status" value="1"/>
</dbReference>
<evidence type="ECO:0008006" key="3">
    <source>
        <dbReference type="Google" id="ProtNLM"/>
    </source>
</evidence>
<dbReference type="Pfam" id="PF08922">
    <property type="entry name" value="DUF1905"/>
    <property type="match status" value="1"/>
</dbReference>
<organism evidence="1 2">
    <name type="scientific">Geodermatophilus saharensis</name>
    <dbReference type="NCBI Taxonomy" id="1137994"/>
    <lineage>
        <taxon>Bacteria</taxon>
        <taxon>Bacillati</taxon>
        <taxon>Actinomycetota</taxon>
        <taxon>Actinomycetes</taxon>
        <taxon>Geodermatophilales</taxon>
        <taxon>Geodermatophilaceae</taxon>
        <taxon>Geodermatophilus</taxon>
    </lineage>
</organism>
<gene>
    <name evidence="1" type="ORF">SAMN04488107_2817</name>
</gene>
<keyword evidence="2" id="KW-1185">Reference proteome</keyword>